<proteinExistence type="predicted"/>
<organism evidence="3 4">
    <name type="scientific">Anaeromyxobacter diazotrophicus</name>
    <dbReference type="NCBI Taxonomy" id="2590199"/>
    <lineage>
        <taxon>Bacteria</taxon>
        <taxon>Pseudomonadati</taxon>
        <taxon>Myxococcota</taxon>
        <taxon>Myxococcia</taxon>
        <taxon>Myxococcales</taxon>
        <taxon>Cystobacterineae</taxon>
        <taxon>Anaeromyxobacteraceae</taxon>
        <taxon>Anaeromyxobacter</taxon>
    </lineage>
</organism>
<feature type="chain" id="PRO_5029507215" description="ABM domain-containing protein" evidence="1">
    <location>
        <begin position="23"/>
        <end position="139"/>
    </location>
</feature>
<accession>A0A7I9VRE6</accession>
<dbReference type="EMBL" id="BJTG01000008">
    <property type="protein sequence ID" value="GEJ58527.1"/>
    <property type="molecule type" value="Genomic_DNA"/>
</dbReference>
<evidence type="ECO:0000256" key="1">
    <source>
        <dbReference type="SAM" id="SignalP"/>
    </source>
</evidence>
<protein>
    <recommendedName>
        <fullName evidence="2">ABM domain-containing protein</fullName>
    </recommendedName>
</protein>
<feature type="signal peptide" evidence="1">
    <location>
        <begin position="1"/>
        <end position="22"/>
    </location>
</feature>
<dbReference type="AlphaFoldDB" id="A0A7I9VRE6"/>
<dbReference type="InterPro" id="IPR007138">
    <property type="entry name" value="ABM_dom"/>
</dbReference>
<evidence type="ECO:0000313" key="4">
    <source>
        <dbReference type="Proteomes" id="UP000503640"/>
    </source>
</evidence>
<gene>
    <name evidence="3" type="ORF">AMYX_32680</name>
</gene>
<keyword evidence="1" id="KW-0732">Signal</keyword>
<dbReference type="Pfam" id="PF03992">
    <property type="entry name" value="ABM"/>
    <property type="match status" value="1"/>
</dbReference>
<dbReference type="Proteomes" id="UP000503640">
    <property type="component" value="Unassembled WGS sequence"/>
</dbReference>
<dbReference type="RefSeq" id="WP_176067174.1">
    <property type="nucleotide sequence ID" value="NZ_BJTG01000008.1"/>
</dbReference>
<evidence type="ECO:0000259" key="2">
    <source>
        <dbReference type="Pfam" id="PF03992"/>
    </source>
</evidence>
<feature type="domain" description="ABM" evidence="2">
    <location>
        <begin position="45"/>
        <end position="104"/>
    </location>
</feature>
<reference evidence="4" key="1">
    <citation type="journal article" date="2020" name="Appl. Environ. Microbiol.">
        <title>Diazotrophic Anaeromyxobacter Isolates from Soils.</title>
        <authorList>
            <person name="Masuda Y."/>
            <person name="Yamanaka H."/>
            <person name="Xu Z.X."/>
            <person name="Shiratori Y."/>
            <person name="Aono T."/>
            <person name="Amachi S."/>
            <person name="Senoo K."/>
            <person name="Itoh H."/>
        </authorList>
    </citation>
    <scope>NUCLEOTIDE SEQUENCE [LARGE SCALE GENOMIC DNA]</scope>
    <source>
        <strain evidence="4">R267</strain>
    </source>
</reference>
<dbReference type="InterPro" id="IPR011008">
    <property type="entry name" value="Dimeric_a/b-barrel"/>
</dbReference>
<comment type="caution">
    <text evidence="3">The sequence shown here is derived from an EMBL/GenBank/DDBJ whole genome shotgun (WGS) entry which is preliminary data.</text>
</comment>
<evidence type="ECO:0000313" key="3">
    <source>
        <dbReference type="EMBL" id="GEJ58527.1"/>
    </source>
</evidence>
<dbReference type="SUPFAM" id="SSF54909">
    <property type="entry name" value="Dimeric alpha+beta barrel"/>
    <property type="match status" value="1"/>
</dbReference>
<sequence length="139" mass="15065">MRTLRLGLAAALVALACSHRPAGPPAPPEATAPPPPGVARVWHGRVQAEKADAYAAYLASAITKFRTLPGNLGYELLREDGGAETHFMVVSYWTTAQAIHAYAGDDISRTRALPRDPEFLVDPEPLVHNYRVVVQDLAR</sequence>
<keyword evidence="4" id="KW-1185">Reference proteome</keyword>
<name>A0A7I9VRE6_9BACT</name>
<dbReference type="Gene3D" id="3.30.70.100">
    <property type="match status" value="1"/>
</dbReference>
<dbReference type="PROSITE" id="PS51257">
    <property type="entry name" value="PROKAR_LIPOPROTEIN"/>
    <property type="match status" value="1"/>
</dbReference>